<dbReference type="EMBL" id="WBZC01000023">
    <property type="protein sequence ID" value="KAB3535270.1"/>
    <property type="molecule type" value="Genomic_DNA"/>
</dbReference>
<keyword evidence="3" id="KW-1185">Reference proteome</keyword>
<organism evidence="2 3">
    <name type="scientific">Alkaliphilus pronyensis</name>
    <dbReference type="NCBI Taxonomy" id="1482732"/>
    <lineage>
        <taxon>Bacteria</taxon>
        <taxon>Bacillati</taxon>
        <taxon>Bacillota</taxon>
        <taxon>Clostridia</taxon>
        <taxon>Peptostreptococcales</taxon>
        <taxon>Natronincolaceae</taxon>
        <taxon>Alkaliphilus</taxon>
    </lineage>
</organism>
<protein>
    <submittedName>
        <fullName evidence="2">Uncharacterized protein</fullName>
    </submittedName>
</protein>
<dbReference type="Pfam" id="PF18910">
    <property type="entry name" value="DUF5665"/>
    <property type="match status" value="1"/>
</dbReference>
<accession>A0A6I0FBY7</accession>
<sequence length="93" mass="10716">MQQNKKDKKNSIAIEKLSRKMDNMRIAEYVMLMNQPGRLLLMNFILGLIRGFGMGIGFTILVGLLIYMMRGWVNLPLIGKLIADLLDIIDNYR</sequence>
<keyword evidence="1" id="KW-1133">Transmembrane helix</keyword>
<comment type="caution">
    <text evidence="2">The sequence shown here is derived from an EMBL/GenBank/DDBJ whole genome shotgun (WGS) entry which is preliminary data.</text>
</comment>
<dbReference type="OrthoDB" id="1634137at2"/>
<dbReference type="Proteomes" id="UP000432715">
    <property type="component" value="Unassembled WGS sequence"/>
</dbReference>
<reference evidence="2 3" key="1">
    <citation type="submission" date="2019-10" db="EMBL/GenBank/DDBJ databases">
        <title>Alkaliphilus serpentinus sp. nov. and Alkaliphilus pronyensis sp. nov., two novel anaerobic alkaliphilic species isolated from the serpentinized-hosted hydrothermal field of the Prony Bay (New Caledonia).</title>
        <authorList>
            <person name="Postec A."/>
        </authorList>
    </citation>
    <scope>NUCLEOTIDE SEQUENCE [LARGE SCALE GENOMIC DNA]</scope>
    <source>
        <strain evidence="2 3">LacV</strain>
    </source>
</reference>
<keyword evidence="1" id="KW-0472">Membrane</keyword>
<feature type="transmembrane region" description="Helical" evidence="1">
    <location>
        <begin position="40"/>
        <end position="67"/>
    </location>
</feature>
<dbReference type="InterPro" id="IPR043723">
    <property type="entry name" value="DUF5665"/>
</dbReference>
<proteinExistence type="predicted"/>
<dbReference type="AlphaFoldDB" id="A0A6I0FBY7"/>
<dbReference type="RefSeq" id="WP_151860987.1">
    <property type="nucleotide sequence ID" value="NZ_WBZC01000023.1"/>
</dbReference>
<keyword evidence="1" id="KW-0812">Transmembrane</keyword>
<evidence type="ECO:0000313" key="3">
    <source>
        <dbReference type="Proteomes" id="UP000432715"/>
    </source>
</evidence>
<gene>
    <name evidence="2" type="ORF">F8154_07465</name>
</gene>
<evidence type="ECO:0000313" key="2">
    <source>
        <dbReference type="EMBL" id="KAB3535270.1"/>
    </source>
</evidence>
<name>A0A6I0FBY7_9FIRM</name>
<evidence type="ECO:0000256" key="1">
    <source>
        <dbReference type="SAM" id="Phobius"/>
    </source>
</evidence>